<feature type="binding site" evidence="2">
    <location>
        <position position="87"/>
    </location>
    <ligand>
        <name>substrate</name>
    </ligand>
</feature>
<reference evidence="3" key="1">
    <citation type="submission" date="2022-10" db="EMBL/GenBank/DDBJ databases">
        <authorList>
            <person name="Koch H."/>
        </authorList>
    </citation>
    <scope>NUCLEOTIDE SEQUENCE</scope>
    <source>
        <strain evidence="3">DNF</strain>
    </source>
</reference>
<gene>
    <name evidence="3" type="ORF">DNFV4_01835</name>
</gene>
<dbReference type="Pfam" id="PF01255">
    <property type="entry name" value="Prenyltransf"/>
    <property type="match status" value="1"/>
</dbReference>
<comment type="similarity">
    <text evidence="2">Belongs to the UPP synthase family.</text>
</comment>
<feature type="binding site" evidence="2">
    <location>
        <position position="41"/>
    </location>
    <ligand>
        <name>substrate</name>
    </ligand>
</feature>
<dbReference type="FunFam" id="3.40.1180.10:FF:000001">
    <property type="entry name" value="(2E,6E)-farnesyl-diphosphate-specific ditrans,polycis-undecaprenyl-diphosphate synthase"/>
    <property type="match status" value="1"/>
</dbReference>
<dbReference type="Gene3D" id="3.40.1180.10">
    <property type="entry name" value="Decaprenyl diphosphate synthase-like"/>
    <property type="match status" value="1"/>
</dbReference>
<keyword evidence="2" id="KW-0479">Metal-binding</keyword>
<dbReference type="PANTHER" id="PTHR10291:SF0">
    <property type="entry name" value="DEHYDRODOLICHYL DIPHOSPHATE SYNTHASE 2"/>
    <property type="match status" value="1"/>
</dbReference>
<feature type="binding site" evidence="2">
    <location>
        <position position="36"/>
    </location>
    <ligand>
        <name>Mg(2+)</name>
        <dbReference type="ChEBI" id="CHEBI:18420"/>
    </ligand>
</feature>
<dbReference type="PANTHER" id="PTHR10291">
    <property type="entry name" value="DEHYDRODOLICHYL DIPHOSPHATE SYNTHASE FAMILY MEMBER"/>
    <property type="match status" value="1"/>
</dbReference>
<dbReference type="CDD" id="cd00475">
    <property type="entry name" value="Cis_IPPS"/>
    <property type="match status" value="1"/>
</dbReference>
<feature type="binding site" evidence="2">
    <location>
        <position position="204"/>
    </location>
    <ligand>
        <name>substrate</name>
    </ligand>
</feature>
<feature type="active site" evidence="2">
    <location>
        <position position="36"/>
    </location>
</feature>
<dbReference type="GO" id="GO:0016094">
    <property type="term" value="P:polyprenol biosynthetic process"/>
    <property type="evidence" value="ECO:0007669"/>
    <property type="project" value="TreeGrafter"/>
</dbReference>
<comment type="cofactor">
    <cofactor evidence="2">
        <name>Mg(2+)</name>
        <dbReference type="ChEBI" id="CHEBI:18420"/>
    </cofactor>
    <text evidence="2">Binds 2 magnesium ions per subunit.</text>
</comment>
<protein>
    <recommendedName>
        <fullName evidence="2">Isoprenyl transferase</fullName>
        <ecNumber evidence="2">2.5.1.-</ecNumber>
    </recommendedName>
</protein>
<dbReference type="GO" id="GO:0000287">
    <property type="term" value="F:magnesium ion binding"/>
    <property type="evidence" value="ECO:0007669"/>
    <property type="project" value="UniProtKB-UniRule"/>
</dbReference>
<proteinExistence type="inferred from homology"/>
<dbReference type="EC" id="2.5.1.-" evidence="2"/>
<dbReference type="GO" id="GO:0045547">
    <property type="term" value="F:ditrans,polycis-polyprenyl diphosphate synthase [(2E,6E)-farnesyl diphosphate specific] activity"/>
    <property type="evidence" value="ECO:0007669"/>
    <property type="project" value="TreeGrafter"/>
</dbReference>
<dbReference type="HAMAP" id="MF_01139">
    <property type="entry name" value="ISPT"/>
    <property type="match status" value="1"/>
</dbReference>
<evidence type="ECO:0000313" key="3">
    <source>
        <dbReference type="EMBL" id="CAI4031412.1"/>
    </source>
</evidence>
<keyword evidence="4" id="KW-1185">Reference proteome</keyword>
<dbReference type="InterPro" id="IPR018520">
    <property type="entry name" value="UPP_synth-like_CS"/>
</dbReference>
<feature type="binding site" evidence="2">
    <location>
        <begin position="210"/>
        <end position="212"/>
    </location>
    <ligand>
        <name>substrate</name>
    </ligand>
</feature>
<evidence type="ECO:0000313" key="4">
    <source>
        <dbReference type="Proteomes" id="UP001179121"/>
    </source>
</evidence>
<dbReference type="InterPro" id="IPR036424">
    <property type="entry name" value="UPP_synth-like_sf"/>
</dbReference>
<dbReference type="RefSeq" id="WP_289268330.1">
    <property type="nucleotide sequence ID" value="NZ_OX365700.1"/>
</dbReference>
<keyword evidence="2" id="KW-0460">Magnesium</keyword>
<dbReference type="KEGG" id="nti:DNFV4_01835"/>
<sequence>MIANSAPAGTTALSDSELVARLTPDTLPRHVAIIMDGNGRWARARGLPRIAGHSEGIKSLQEVIALFLELGIPALTIYAFSQENWNRPATEITALMGLLEHYLSTEQGRLVERGIRLRTIGRVEMLPPGALARLRASEAESRHCDKLVLTVGLSYGGRSEIVDAVRKIAADCKTGRLQADEIDEGLFEQYLSTTGLPDPDLLIRTSGESRISNFLLWQLAYTELYFTPTLWPDFRRREALLALIEFQQRDRRFGRIKPSMTPSPGR</sequence>
<dbReference type="EMBL" id="OX365700">
    <property type="protein sequence ID" value="CAI4031412.1"/>
    <property type="molecule type" value="Genomic_DNA"/>
</dbReference>
<feature type="binding site" evidence="2">
    <location>
        <position position="223"/>
    </location>
    <ligand>
        <name>Mg(2+)</name>
        <dbReference type="ChEBI" id="CHEBI:18420"/>
    </ligand>
</feature>
<feature type="binding site" evidence="2">
    <location>
        <begin position="81"/>
        <end position="83"/>
    </location>
    <ligand>
        <name>substrate</name>
    </ligand>
</feature>
<dbReference type="SUPFAM" id="SSF64005">
    <property type="entry name" value="Undecaprenyl diphosphate synthase"/>
    <property type="match status" value="1"/>
</dbReference>
<comment type="subunit">
    <text evidence="2">Homodimer.</text>
</comment>
<dbReference type="NCBIfam" id="TIGR00055">
    <property type="entry name" value="uppS"/>
    <property type="match status" value="1"/>
</dbReference>
<accession>A0AA86MYI6</accession>
<feature type="active site" description="Proton acceptor" evidence="2">
    <location>
        <position position="84"/>
    </location>
</feature>
<dbReference type="Proteomes" id="UP001179121">
    <property type="component" value="Chromosome"/>
</dbReference>
<feature type="binding site" evidence="2">
    <location>
        <position position="53"/>
    </location>
    <ligand>
        <name>substrate</name>
    </ligand>
</feature>
<organism evidence="3 4">
    <name type="scientific">Nitrospira tepida</name>
    <dbReference type="NCBI Taxonomy" id="2973512"/>
    <lineage>
        <taxon>Bacteria</taxon>
        <taxon>Pseudomonadati</taxon>
        <taxon>Nitrospirota</taxon>
        <taxon>Nitrospiria</taxon>
        <taxon>Nitrospirales</taxon>
        <taxon>Nitrospiraceae</taxon>
        <taxon>Nitrospira</taxon>
    </lineage>
</organism>
<feature type="binding site" evidence="2">
    <location>
        <begin position="37"/>
        <end position="40"/>
    </location>
    <ligand>
        <name>substrate</name>
    </ligand>
</feature>
<feature type="binding site" evidence="2">
    <location>
        <position position="85"/>
    </location>
    <ligand>
        <name>substrate</name>
    </ligand>
</feature>
<evidence type="ECO:0000256" key="1">
    <source>
        <dbReference type="ARBA" id="ARBA00022679"/>
    </source>
</evidence>
<name>A0AA86MYI6_9BACT</name>
<dbReference type="InterPro" id="IPR001441">
    <property type="entry name" value="UPP_synth-like"/>
</dbReference>
<evidence type="ECO:0000256" key="2">
    <source>
        <dbReference type="HAMAP-Rule" id="MF_01139"/>
    </source>
</evidence>
<dbReference type="PROSITE" id="PS01066">
    <property type="entry name" value="UPP_SYNTHASE"/>
    <property type="match status" value="1"/>
</dbReference>
<dbReference type="NCBIfam" id="NF011405">
    <property type="entry name" value="PRK14830.1"/>
    <property type="match status" value="1"/>
</dbReference>
<dbReference type="AlphaFoldDB" id="A0AA86MYI6"/>
<keyword evidence="1 2" id="KW-0808">Transferase</keyword>
<feature type="binding site" evidence="2">
    <location>
        <position position="49"/>
    </location>
    <ligand>
        <name>substrate</name>
    </ligand>
</feature>
<comment type="function">
    <text evidence="2">Catalyzes the condensation of isopentenyl diphosphate (IPP) with allylic pyrophosphates generating different type of terpenoids.</text>
</comment>